<dbReference type="OrthoDB" id="9810174at2"/>
<evidence type="ECO:0000313" key="5">
    <source>
        <dbReference type="EMBL" id="MBD8106110.1"/>
    </source>
</evidence>
<dbReference type="Pfam" id="PF12571">
    <property type="entry name" value="Phage_tail_fib"/>
    <property type="match status" value="1"/>
</dbReference>
<dbReference type="EMBL" id="JACYNN010000003">
    <property type="protein sequence ID" value="MBD8106110.1"/>
    <property type="molecule type" value="Genomic_DNA"/>
</dbReference>
<dbReference type="InterPro" id="IPR053827">
    <property type="entry name" value="Gp10_C"/>
</dbReference>
<keyword evidence="2" id="KW-0945">Host-virus interaction</keyword>
<dbReference type="GO" id="GO:0046718">
    <property type="term" value="P:symbiont entry into host cell"/>
    <property type="evidence" value="ECO:0007669"/>
    <property type="project" value="InterPro"/>
</dbReference>
<dbReference type="PANTHER" id="PTHR35191">
    <property type="entry name" value="PROPHAGE SIDE TAIL FIBER PROTEIN HOMOLOG STFQ-RELATED"/>
    <property type="match status" value="1"/>
</dbReference>
<dbReference type="AlphaFoldDB" id="A0A4U3FAV2"/>
<dbReference type="InterPro" id="IPR051934">
    <property type="entry name" value="Phage_Tail_Fiber_Structural"/>
</dbReference>
<keyword evidence="8" id="KW-1185">Reference proteome</keyword>
<dbReference type="STRING" id="1219360.GCA_001571305_02533"/>
<dbReference type="Proteomes" id="UP000306393">
    <property type="component" value="Unassembled WGS sequence"/>
</dbReference>
<evidence type="ECO:0000313" key="7">
    <source>
        <dbReference type="Proteomes" id="UP000306393"/>
    </source>
</evidence>
<dbReference type="EMBL" id="QGAC01000008">
    <property type="protein sequence ID" value="TKJ90798.1"/>
    <property type="molecule type" value="Genomic_DNA"/>
</dbReference>
<dbReference type="InterPro" id="IPR005068">
    <property type="entry name" value="Phage_lambda_Stf-r2"/>
</dbReference>
<feature type="domain" description="Baseplate structural protein Gp10 C-terminal" evidence="4">
    <location>
        <begin position="250"/>
        <end position="437"/>
    </location>
</feature>
<evidence type="ECO:0000256" key="1">
    <source>
        <dbReference type="ARBA" id="ARBA00004328"/>
    </source>
</evidence>
<evidence type="ECO:0000256" key="2">
    <source>
        <dbReference type="ARBA" id="ARBA00022581"/>
    </source>
</evidence>
<protein>
    <submittedName>
        <fullName evidence="5">Phage tail protein</fullName>
    </submittedName>
</protein>
<evidence type="ECO:0000313" key="8">
    <source>
        <dbReference type="Proteomes" id="UP000661012"/>
    </source>
</evidence>
<feature type="domain" description="Phage tail fibre protein N-terminal" evidence="3">
    <location>
        <begin position="1"/>
        <end position="149"/>
    </location>
</feature>
<evidence type="ECO:0000259" key="4">
    <source>
        <dbReference type="Pfam" id="PF21939"/>
    </source>
</evidence>
<dbReference type="GO" id="GO:0019062">
    <property type="term" value="P:virion attachment to host cell"/>
    <property type="evidence" value="ECO:0007669"/>
    <property type="project" value="InterPro"/>
</dbReference>
<name>A0A4U3FAV2_9GAMM</name>
<comment type="caution">
    <text evidence="6">The sequence shown here is derived from an EMBL/GenBank/DDBJ whole genome shotgun (WGS) entry which is preliminary data.</text>
</comment>
<dbReference type="Pfam" id="PF21939">
    <property type="entry name" value="Gp10_C"/>
    <property type="match status" value="1"/>
</dbReference>
<evidence type="ECO:0000259" key="3">
    <source>
        <dbReference type="Pfam" id="PF12571"/>
    </source>
</evidence>
<gene>
    <name evidence="6" type="ORF">EpCFBP13511_09940</name>
    <name evidence="5" type="ORF">IFT93_06670</name>
</gene>
<dbReference type="InterPro" id="IPR022225">
    <property type="entry name" value="Phage_tail_fibre_N"/>
</dbReference>
<comment type="subcellular location">
    <subcellularLocation>
        <location evidence="1">Virion</location>
    </subcellularLocation>
</comment>
<dbReference type="Proteomes" id="UP000661012">
    <property type="component" value="Unassembled WGS sequence"/>
</dbReference>
<dbReference type="PANTHER" id="PTHR35191:SF1">
    <property type="entry name" value="PROPHAGE SIDE TAIL FIBER PROTEIN HOMOLOG STFQ-RELATED"/>
    <property type="match status" value="1"/>
</dbReference>
<evidence type="ECO:0000313" key="6">
    <source>
        <dbReference type="EMBL" id="TKJ90798.1"/>
    </source>
</evidence>
<accession>A0A4U3FAV2</accession>
<reference evidence="6 7" key="1">
    <citation type="journal article" date="2019" name="Sci. Rep.">
        <title>Differences in resource use lead to coexistence of seed-transmitted microbial populations.</title>
        <authorList>
            <person name="Torres-Cortes G."/>
            <person name="Garcia B.J."/>
            <person name="Compant S."/>
            <person name="Rezki S."/>
            <person name="Jones P."/>
            <person name="Preveaux A."/>
            <person name="Briand M."/>
            <person name="Roulet A."/>
            <person name="Bouchez O."/>
            <person name="Jacobson D."/>
            <person name="Barret M."/>
        </authorList>
    </citation>
    <scope>NUCLEOTIDE SEQUENCE [LARGE SCALE GENOMIC DNA]</scope>
    <source>
        <strain evidence="6 7">CFBP13511</strain>
    </source>
</reference>
<sequence length="439" mass="45810">MALKFKSVVTTAGQARIAAAMQGGTQVDIKTMVVGDGSGQPTTPLPGQTGLVHEVYRQAVNSVKVESSHKNWLVIETIIPASAGGFWMRELGLLAGDGTLLAVSNMAETYKPALEEGSGRTQTLRMVLAVSSSEAIALTLDDSLIFATEEYVNQRIASHEQSRNHPDATLAAKGMVMLSSAINSSSETQAATPKAVKAAYDLANRTQPDATLAAKGVVMLSSATNSSSETQAATPKAVKAAYDLANRNVLNEIYPVGIVTWFAQNKNPNTLFPGTTWKYIGENRTIRLAKADGSDAFTTGGADAVSLSVANLPAHNHTFSGTTSSFDYGTKTTSSFNHGNVTTDVKGDHTHGLKSWYGARGLQTGGGDSIPTRQGSTDNSLLTNSGAHSHTVAIGAHSHTVGIGAHTHTVSGTTASTGSGAALAITNSFIKLMGWYRSA</sequence>
<reference evidence="5 8" key="2">
    <citation type="journal article" date="2020" name="FEMS Microbiol. Ecol.">
        <title>Temporal dynamics of bacterial communities during seed development and maturation.</title>
        <authorList>
            <person name="Chesneau G."/>
            <person name="Torres-Cortes G."/>
            <person name="Briand M."/>
            <person name="Darrasse A."/>
            <person name="Preveaux A."/>
            <person name="Marais C."/>
            <person name="Jacques M.A."/>
            <person name="Shade A."/>
            <person name="Barret M."/>
        </authorList>
    </citation>
    <scope>NUCLEOTIDE SEQUENCE [LARGE SCALE GENOMIC DNA]</scope>
    <source>
        <strain evidence="5 8">CFBP13732</strain>
    </source>
</reference>
<dbReference type="Pfam" id="PF03406">
    <property type="entry name" value="Phage_fiber_2"/>
    <property type="match status" value="2"/>
</dbReference>
<proteinExistence type="predicted"/>
<organism evidence="6 7">
    <name type="scientific">Erwinia persicina</name>
    <dbReference type="NCBI Taxonomy" id="55211"/>
    <lineage>
        <taxon>Bacteria</taxon>
        <taxon>Pseudomonadati</taxon>
        <taxon>Pseudomonadota</taxon>
        <taxon>Gammaproteobacteria</taxon>
        <taxon>Enterobacterales</taxon>
        <taxon>Erwiniaceae</taxon>
        <taxon>Erwinia</taxon>
    </lineage>
</organism>